<proteinExistence type="predicted"/>
<evidence type="ECO:0000313" key="2">
    <source>
        <dbReference type="Proteomes" id="UP001162640"/>
    </source>
</evidence>
<name>A0A9W7ABA0_9STRA</name>
<accession>A0A9W7ABA0</accession>
<gene>
    <name evidence="1" type="ORF">TL16_g04145</name>
</gene>
<evidence type="ECO:0000313" key="1">
    <source>
        <dbReference type="EMBL" id="GMH65214.1"/>
    </source>
</evidence>
<protein>
    <submittedName>
        <fullName evidence="1">Uncharacterized protein</fullName>
    </submittedName>
</protein>
<sequence length="170" mass="19849">MNNKETMEPVFIPPTKLVWISPSKGKRKVTEKVDVNIHVNTSKIEPEESRLDHPINTDPRETNITPLHLYSSKLSSYRYFLTQKSHNGVIVNLEYVQDNPKQFIEDLGDNFEGVGGREVFRKVERHTKTGEGFRRGERGERVEGLEEFKEVRMEDFYFLRHVRGSSRSNL</sequence>
<dbReference type="EMBL" id="BLQM01000112">
    <property type="protein sequence ID" value="GMH65214.1"/>
    <property type="molecule type" value="Genomic_DNA"/>
</dbReference>
<comment type="caution">
    <text evidence="1">The sequence shown here is derived from an EMBL/GenBank/DDBJ whole genome shotgun (WGS) entry which is preliminary data.</text>
</comment>
<reference evidence="2" key="1">
    <citation type="journal article" date="2023" name="Commun. Biol.">
        <title>Genome analysis of Parmales, the sister group of diatoms, reveals the evolutionary specialization of diatoms from phago-mixotrophs to photoautotrophs.</title>
        <authorList>
            <person name="Ban H."/>
            <person name="Sato S."/>
            <person name="Yoshikawa S."/>
            <person name="Yamada K."/>
            <person name="Nakamura Y."/>
            <person name="Ichinomiya M."/>
            <person name="Sato N."/>
            <person name="Blanc-Mathieu R."/>
            <person name="Endo H."/>
            <person name="Kuwata A."/>
            <person name="Ogata H."/>
        </authorList>
    </citation>
    <scope>NUCLEOTIDE SEQUENCE [LARGE SCALE GENOMIC DNA]</scope>
</reference>
<organism evidence="1 2">
    <name type="scientific">Triparma laevis f. inornata</name>
    <dbReference type="NCBI Taxonomy" id="1714386"/>
    <lineage>
        <taxon>Eukaryota</taxon>
        <taxon>Sar</taxon>
        <taxon>Stramenopiles</taxon>
        <taxon>Ochrophyta</taxon>
        <taxon>Bolidophyceae</taxon>
        <taxon>Parmales</taxon>
        <taxon>Triparmaceae</taxon>
        <taxon>Triparma</taxon>
    </lineage>
</organism>
<dbReference type="AlphaFoldDB" id="A0A9W7ABA0"/>
<dbReference type="Proteomes" id="UP001162640">
    <property type="component" value="Unassembled WGS sequence"/>
</dbReference>